<organism evidence="2">
    <name type="scientific">Platysiphonia delicata</name>
    <dbReference type="NCBI Taxonomy" id="2006979"/>
    <lineage>
        <taxon>Eukaryota</taxon>
        <taxon>Rhodophyta</taxon>
        <taxon>Florideophyceae</taxon>
        <taxon>Rhodymeniophycidae</taxon>
        <taxon>Ceramiales</taxon>
        <taxon>Delesseriaceae</taxon>
        <taxon>Platysiphonia</taxon>
    </lineage>
</organism>
<keyword evidence="2" id="KW-0934">Plastid</keyword>
<name>A0A1Z1M0U8_9FLOR</name>
<dbReference type="RefSeq" id="YP_009391358.1">
    <property type="nucleotide sequence ID" value="NC_035258.1"/>
</dbReference>
<feature type="transmembrane region" description="Helical" evidence="1">
    <location>
        <begin position="295"/>
        <end position="316"/>
    </location>
</feature>
<dbReference type="EMBL" id="MF101409">
    <property type="protein sequence ID" value="ARW59502.1"/>
    <property type="molecule type" value="Genomic_DNA"/>
</dbReference>
<dbReference type="PIRSF" id="PIRSF036962">
    <property type="entry name" value="UCP036962_SignTr_Ycf55"/>
    <property type="match status" value="1"/>
</dbReference>
<keyword evidence="1" id="KW-0472">Membrane</keyword>
<gene>
    <name evidence="2" type="primary">ycf55</name>
</gene>
<proteinExistence type="predicted"/>
<keyword evidence="2" id="KW-0150">Chloroplast</keyword>
<dbReference type="Pfam" id="PF12452">
    <property type="entry name" value="DUF3685"/>
    <property type="match status" value="1"/>
</dbReference>
<dbReference type="InterPro" id="IPR017077">
    <property type="entry name" value="Uncharacterised_Ycf55_algae"/>
</dbReference>
<reference evidence="2" key="1">
    <citation type="journal article" date="2017" name="J. Phycol.">
        <title>Analysis of chloroplast genomes and a supermatrix inform reclassification of the Rhodomelaceae (Rhodophyta).</title>
        <authorList>
            <person name="Diaz-Tapia P."/>
            <person name="Maggs C.A."/>
            <person name="West J.A."/>
            <person name="Verbruggen H."/>
        </authorList>
    </citation>
    <scope>NUCLEOTIDE SEQUENCE</scope>
    <source>
        <strain evidence="2">HV1445</strain>
    </source>
</reference>
<evidence type="ECO:0000313" key="2">
    <source>
        <dbReference type="EMBL" id="ARW59502.1"/>
    </source>
</evidence>
<dbReference type="InterPro" id="IPR022552">
    <property type="entry name" value="UPF_Ycf55"/>
</dbReference>
<evidence type="ECO:0000256" key="1">
    <source>
        <dbReference type="SAM" id="Phobius"/>
    </source>
</evidence>
<keyword evidence="1" id="KW-0812">Transmembrane</keyword>
<accession>A0A1Z1M0U8</accession>
<protein>
    <submittedName>
        <fullName evidence="2">Uncharacterized protein</fullName>
    </submittedName>
</protein>
<geneLocation type="chloroplast" evidence="2"/>
<dbReference type="AlphaFoldDB" id="A0A1Z1M0U8"/>
<keyword evidence="1" id="KW-1133">Transmembrane helix</keyword>
<sequence>MTKYWPNHQSAELNYHIALLFKITYKKLFQNLSNNTNHYLYTDLLNDKNKKKLLIIILKEFEILILDIIELNIQKKHLTKINYKIFHDFVNKVSKSFIKTIDEYQKEKGILLEYSFQYPIIYNDGNEHLLKYLLFYLVFGSSSIDQKTFNFNKFYTPYKHVQILFENLIVQTSNLSMENICRDFTSIEELFLFLRKYNICHSMYISPRSIALFFNNLYWQNLMHIYINKPKEIYSAIQQVWILSYRGLIIKNIYLARIKICQNLNKMQVFLLMVLEIRDIIVPKIENYVVIIVKYIIYVMLSIFSNITILVIRLISLYNKKIINNK</sequence>
<dbReference type="GeneID" id="33352951"/>